<dbReference type="PANTHER" id="PTHR48063:SF81">
    <property type="entry name" value="LEUCINE-RICH REPEAT-CONTAINING N-TERMINAL PLANT-TYPE DOMAIN-CONTAINING PROTEIN"/>
    <property type="match status" value="1"/>
</dbReference>
<dbReference type="SUPFAM" id="SSF52058">
    <property type="entry name" value="L domain-like"/>
    <property type="match status" value="1"/>
</dbReference>
<proteinExistence type="predicted"/>
<keyword evidence="10" id="KW-0808">Transferase</keyword>
<keyword evidence="8" id="KW-0325">Glycoprotein</keyword>
<evidence type="ECO:0000313" key="11">
    <source>
        <dbReference type="Proteomes" id="UP000288805"/>
    </source>
</evidence>
<dbReference type="PANTHER" id="PTHR48063">
    <property type="entry name" value="LRR RECEPTOR-LIKE KINASE"/>
    <property type="match status" value="1"/>
</dbReference>
<comment type="caution">
    <text evidence="10">The sequence shown here is derived from an EMBL/GenBank/DDBJ whole genome shotgun (WGS) entry which is preliminary data.</text>
</comment>
<keyword evidence="3" id="KW-0732">Signal</keyword>
<dbReference type="Gene3D" id="3.80.10.10">
    <property type="entry name" value="Ribonuclease Inhibitor"/>
    <property type="match status" value="2"/>
</dbReference>
<evidence type="ECO:0000256" key="7">
    <source>
        <dbReference type="ARBA" id="ARBA00023170"/>
    </source>
</evidence>
<dbReference type="GO" id="GO:0016301">
    <property type="term" value="F:kinase activity"/>
    <property type="evidence" value="ECO:0007669"/>
    <property type="project" value="UniProtKB-KW"/>
</dbReference>
<dbReference type="Proteomes" id="UP000288805">
    <property type="component" value="Unassembled WGS sequence"/>
</dbReference>
<evidence type="ECO:0000256" key="3">
    <source>
        <dbReference type="ARBA" id="ARBA00022729"/>
    </source>
</evidence>
<dbReference type="AlphaFoldDB" id="A0A438JD66"/>
<dbReference type="InterPro" id="IPR001611">
    <property type="entry name" value="Leu-rich_rpt"/>
</dbReference>
<feature type="domain" description="Disease resistance R13L4/SHOC-2-like LRR" evidence="9">
    <location>
        <begin position="171"/>
        <end position="277"/>
    </location>
</feature>
<accession>A0A438JD66</accession>
<protein>
    <submittedName>
        <fullName evidence="10">Putative inactive leucine-rich repeat receptor kinase XIAO</fullName>
    </submittedName>
</protein>
<keyword evidence="2" id="KW-0812">Transmembrane</keyword>
<dbReference type="InterPro" id="IPR055414">
    <property type="entry name" value="LRR_R13L4/SHOC2-like"/>
</dbReference>
<dbReference type="EMBL" id="QGNW01000049">
    <property type="protein sequence ID" value="RVX06898.1"/>
    <property type="molecule type" value="Genomic_DNA"/>
</dbReference>
<reference evidence="10 11" key="1">
    <citation type="journal article" date="2018" name="PLoS Genet.">
        <title>Population sequencing reveals clonal diversity and ancestral inbreeding in the grapevine cultivar Chardonnay.</title>
        <authorList>
            <person name="Roach M.J."/>
            <person name="Johnson D.L."/>
            <person name="Bohlmann J."/>
            <person name="van Vuuren H.J."/>
            <person name="Jones S.J."/>
            <person name="Pretorius I.S."/>
            <person name="Schmidt S.A."/>
            <person name="Borneman A.R."/>
        </authorList>
    </citation>
    <scope>NUCLEOTIDE SEQUENCE [LARGE SCALE GENOMIC DNA]</scope>
    <source>
        <strain evidence="11">cv. Chardonnay</strain>
        <tissue evidence="10">Leaf</tissue>
    </source>
</reference>
<evidence type="ECO:0000259" key="9">
    <source>
        <dbReference type="Pfam" id="PF23598"/>
    </source>
</evidence>
<evidence type="ECO:0000256" key="1">
    <source>
        <dbReference type="ARBA" id="ARBA00004479"/>
    </source>
</evidence>
<keyword evidence="10" id="KW-0418">Kinase</keyword>
<evidence type="ECO:0000256" key="8">
    <source>
        <dbReference type="ARBA" id="ARBA00023180"/>
    </source>
</evidence>
<organism evidence="10 11">
    <name type="scientific">Vitis vinifera</name>
    <name type="common">Grape</name>
    <dbReference type="NCBI Taxonomy" id="29760"/>
    <lineage>
        <taxon>Eukaryota</taxon>
        <taxon>Viridiplantae</taxon>
        <taxon>Streptophyta</taxon>
        <taxon>Embryophyta</taxon>
        <taxon>Tracheophyta</taxon>
        <taxon>Spermatophyta</taxon>
        <taxon>Magnoliopsida</taxon>
        <taxon>eudicotyledons</taxon>
        <taxon>Gunneridae</taxon>
        <taxon>Pentapetalae</taxon>
        <taxon>rosids</taxon>
        <taxon>Vitales</taxon>
        <taxon>Vitaceae</taxon>
        <taxon>Viteae</taxon>
        <taxon>Vitis</taxon>
    </lineage>
</organism>
<evidence type="ECO:0000256" key="6">
    <source>
        <dbReference type="ARBA" id="ARBA00023136"/>
    </source>
</evidence>
<evidence type="ECO:0000256" key="5">
    <source>
        <dbReference type="ARBA" id="ARBA00022989"/>
    </source>
</evidence>
<sequence length="303" mass="33705">MSNRNGVIKFGKMVADEDIRKFFLLQFLMFTSFLSQGTIKLSSCDANQNMDCLEVEKEALLKFKQGLTDPSDLNKNNFEGMEIPKFIGSLGKLRYLNLSGASFGGGLLDAFQNFTSLQLLDLSKNLNIEGKLLRTLGNLFYLWTLILSANKLSGEITEFLDGLSACSYNTVENLDLGFNKLTGNLPNSLGHLKNLRYLQLWSNLFHGSIPESIGSLSSLQELYLSQNQMSRIIPDSLGELSSLVVLELNENSWEGGITEAHFSNLSSLKQLSITKSSPNVSLVFNISSDWAPPFKLTYINLRS</sequence>
<dbReference type="Pfam" id="PF00560">
    <property type="entry name" value="LRR_1"/>
    <property type="match status" value="1"/>
</dbReference>
<dbReference type="FunFam" id="3.80.10.10:FF:000649">
    <property type="entry name" value="Leucine Rich Repeat family protein"/>
    <property type="match status" value="1"/>
</dbReference>
<keyword evidence="6" id="KW-0472">Membrane</keyword>
<keyword evidence="5" id="KW-1133">Transmembrane helix</keyword>
<evidence type="ECO:0000256" key="2">
    <source>
        <dbReference type="ARBA" id="ARBA00022692"/>
    </source>
</evidence>
<dbReference type="InterPro" id="IPR046956">
    <property type="entry name" value="RLP23-like"/>
</dbReference>
<comment type="subcellular location">
    <subcellularLocation>
        <location evidence="1">Membrane</location>
        <topology evidence="1">Single-pass type I membrane protein</topology>
    </subcellularLocation>
</comment>
<dbReference type="Pfam" id="PF23598">
    <property type="entry name" value="LRR_14"/>
    <property type="match status" value="1"/>
</dbReference>
<gene>
    <name evidence="10" type="primary">XIAO_6</name>
    <name evidence="10" type="ORF">CK203_015185</name>
</gene>
<name>A0A438JD66_VITVI</name>
<evidence type="ECO:0000256" key="4">
    <source>
        <dbReference type="ARBA" id="ARBA00022737"/>
    </source>
</evidence>
<keyword evidence="7 10" id="KW-0675">Receptor</keyword>
<dbReference type="InterPro" id="IPR032675">
    <property type="entry name" value="LRR_dom_sf"/>
</dbReference>
<evidence type="ECO:0000313" key="10">
    <source>
        <dbReference type="EMBL" id="RVX06898.1"/>
    </source>
</evidence>
<dbReference type="GO" id="GO:0016020">
    <property type="term" value="C:membrane"/>
    <property type="evidence" value="ECO:0007669"/>
    <property type="project" value="UniProtKB-SubCell"/>
</dbReference>
<keyword evidence="4" id="KW-0677">Repeat</keyword>